<reference evidence="1" key="1">
    <citation type="submission" date="2018-12" db="EMBL/GenBank/DDBJ databases">
        <title>Draft genome sequence of Flaovobacterium columnare BGFS27 isolated from channel catfish in Alabama.</title>
        <authorList>
            <person name="Cai W."/>
            <person name="Arias C."/>
        </authorList>
    </citation>
    <scope>NUCLEOTIDE SEQUENCE [LARGE SCALE GENOMIC DNA]</scope>
    <source>
        <strain evidence="1">BGFS27</strain>
    </source>
</reference>
<protein>
    <submittedName>
        <fullName evidence="1">Uncharacterized protein</fullName>
    </submittedName>
</protein>
<dbReference type="EMBL" id="RWGX01000003">
    <property type="protein sequence ID" value="RVU89027.1"/>
    <property type="molecule type" value="Genomic_DNA"/>
</dbReference>
<sequence>MDLYEFAKYINTSEPLNKNRVSEDIENKIRDLSVEQRINLLVFSFQNYDKAYNKDLCFTYPSLWNEFKGSDWKNLVIDMFPRKLKFMKGDLIEVNTGSYFDIFLLNGIIGISPFEFIFNESEIDKVEKESFFNYLKYFGESSFFYNEREMIEDIVNFYELEVFSNIVKMKERLIEDSFFSPSKNYNELLNQFVK</sequence>
<evidence type="ECO:0000313" key="1">
    <source>
        <dbReference type="EMBL" id="RVU89027.1"/>
    </source>
</evidence>
<dbReference type="AlphaFoldDB" id="A0AA94F474"/>
<comment type="caution">
    <text evidence="1">The sequence shown here is derived from an EMBL/GenBank/DDBJ whole genome shotgun (WGS) entry which is preliminary data.</text>
</comment>
<accession>A0AA94F474</accession>
<dbReference type="RefSeq" id="WP_127821746.1">
    <property type="nucleotide sequence ID" value="NZ_RWGX02000014.1"/>
</dbReference>
<organism evidence="1">
    <name type="scientific">Flavobacterium columnare</name>
    <dbReference type="NCBI Taxonomy" id="996"/>
    <lineage>
        <taxon>Bacteria</taxon>
        <taxon>Pseudomonadati</taxon>
        <taxon>Bacteroidota</taxon>
        <taxon>Flavobacteriia</taxon>
        <taxon>Flavobacteriales</taxon>
        <taxon>Flavobacteriaceae</taxon>
        <taxon>Flavobacterium</taxon>
    </lineage>
</organism>
<gene>
    <name evidence="1" type="ORF">EJB19_02505</name>
</gene>
<proteinExistence type="predicted"/>
<name>A0AA94F474_9FLAO</name>